<evidence type="ECO:0000256" key="7">
    <source>
        <dbReference type="ARBA" id="ARBA00024195"/>
    </source>
</evidence>
<dbReference type="PROSITE" id="PS50240">
    <property type="entry name" value="TRYPSIN_DOM"/>
    <property type="match status" value="2"/>
</dbReference>
<gene>
    <name evidence="12" type="ORF">Pmani_024524</name>
</gene>
<keyword evidence="1 8" id="KW-0645">Protease</keyword>
<evidence type="ECO:0000259" key="11">
    <source>
        <dbReference type="PROSITE" id="PS51888"/>
    </source>
</evidence>
<keyword evidence="4 8" id="KW-0720">Serine protease</keyword>
<dbReference type="InterPro" id="IPR009003">
    <property type="entry name" value="Peptidase_S1_PA"/>
</dbReference>
<keyword evidence="13" id="KW-1185">Reference proteome</keyword>
<sequence length="729" mass="79346">MEMQSVFCGSRNKVLMFSWLLFLLHLTTTQGQSVSGANCPRACVSLRQCPQLASLLSNPTPDNINTLRAATCRIVNRRPLVCCPESVLPRKCGRPFNSDRIFGGVETTLGSKPWMAALGYTEPGVPNLRFLCGGSVINERYILTAAHCVHSSILGSKRLEVVRLGEWDLRTEVDCTKILSGTELVDYCAPPAQNYTVEEVIPHPLYNTRADHSDDIALLRLNQTIDFSLPWIHPVCLPPLNFDVRKIPGTPEPEVAGWGFTENGTTSQRMLTVSIPFVDTNACNITYAGQIIDDQLCLGGRAGEDSCSGDSGGPLVVLGPSGPPYLQIGVVSYGPINCGRRDIAGVYTASSSSHPVSQSSLTLHQSRFTSSTERVMYYRGKAAMQVTLLLILLLLLATTQGNINCPKPCVPVQECPSLSHLLSNPTPENIKTLRAATCTTQNKVLQVCCPQNLLPSKCGQSFNNIRPQVLGSSELTFGRYPWMAILGYTEPGLSELVFQCGGSVISERYILTAAQCIHPSSIGSKQLKVVRLGEWDLATEVDCVGGSQRQICAPAVQDYAVESSVVHPHYDTRSLISDDIALIRVSRNIDFSPGTAWIQPVCLPPPNFNNEDISRATQVIVTGWSFSESDPTHRRMIDAYASSVDIHQCNTTYGGKLVNEQLCMSGQDGGNACVVGTSGPLVITGPLSSHFIQIGLLSYGPATCGHTHLPEIFTSVSHYRNWIEENMRD</sequence>
<evidence type="ECO:0000256" key="8">
    <source>
        <dbReference type="RuleBase" id="RU363034"/>
    </source>
</evidence>
<dbReference type="InterPro" id="IPR043504">
    <property type="entry name" value="Peptidase_S1_PA_chymotrypsin"/>
</dbReference>
<comment type="caution">
    <text evidence="12">The sequence shown here is derived from an EMBL/GenBank/DDBJ whole genome shotgun (WGS) entry which is preliminary data.</text>
</comment>
<dbReference type="InterPro" id="IPR018114">
    <property type="entry name" value="TRYPSIN_HIS"/>
</dbReference>
<dbReference type="Proteomes" id="UP001292094">
    <property type="component" value="Unassembled WGS sequence"/>
</dbReference>
<dbReference type="CDD" id="cd00190">
    <property type="entry name" value="Tryp_SPc"/>
    <property type="match status" value="2"/>
</dbReference>
<dbReference type="SMART" id="SM00680">
    <property type="entry name" value="CLIP"/>
    <property type="match status" value="2"/>
</dbReference>
<protein>
    <submittedName>
        <fullName evidence="12">Uncharacterized protein</fullName>
    </submittedName>
</protein>
<dbReference type="InterPro" id="IPR001314">
    <property type="entry name" value="Peptidase_S1A"/>
</dbReference>
<feature type="domain" description="Clip" evidence="11">
    <location>
        <begin position="396"/>
        <end position="449"/>
    </location>
</feature>
<evidence type="ECO:0000259" key="10">
    <source>
        <dbReference type="PROSITE" id="PS50240"/>
    </source>
</evidence>
<dbReference type="Pfam" id="PF12032">
    <property type="entry name" value="CLIP"/>
    <property type="match status" value="2"/>
</dbReference>
<dbReference type="SUPFAM" id="SSF50494">
    <property type="entry name" value="Trypsin-like serine proteases"/>
    <property type="match status" value="2"/>
</dbReference>
<dbReference type="Pfam" id="PF00089">
    <property type="entry name" value="Trypsin"/>
    <property type="match status" value="2"/>
</dbReference>
<dbReference type="PROSITE" id="PS00134">
    <property type="entry name" value="TRYPSIN_HIS"/>
    <property type="match status" value="1"/>
</dbReference>
<evidence type="ECO:0000256" key="4">
    <source>
        <dbReference type="ARBA" id="ARBA00022825"/>
    </source>
</evidence>
<keyword evidence="3 8" id="KW-0378">Hydrolase</keyword>
<dbReference type="EMBL" id="JAWZYT010002579">
    <property type="protein sequence ID" value="KAK4303469.1"/>
    <property type="molecule type" value="Genomic_DNA"/>
</dbReference>
<dbReference type="PROSITE" id="PS00135">
    <property type="entry name" value="TRYPSIN_SER"/>
    <property type="match status" value="1"/>
</dbReference>
<dbReference type="PROSITE" id="PS51888">
    <property type="entry name" value="CLIP"/>
    <property type="match status" value="2"/>
</dbReference>
<feature type="domain" description="Clip" evidence="11">
    <location>
        <begin position="26"/>
        <end position="83"/>
    </location>
</feature>
<evidence type="ECO:0000313" key="12">
    <source>
        <dbReference type="EMBL" id="KAK4303469.1"/>
    </source>
</evidence>
<feature type="signal peptide" evidence="9">
    <location>
        <begin position="1"/>
        <end position="31"/>
    </location>
</feature>
<dbReference type="InterPro" id="IPR001254">
    <property type="entry name" value="Trypsin_dom"/>
</dbReference>
<keyword evidence="5" id="KW-1015">Disulfide bond</keyword>
<evidence type="ECO:0000256" key="2">
    <source>
        <dbReference type="ARBA" id="ARBA00022729"/>
    </source>
</evidence>
<dbReference type="PANTHER" id="PTHR24256">
    <property type="entry name" value="TRYPTASE-RELATED"/>
    <property type="match status" value="1"/>
</dbReference>
<dbReference type="InterPro" id="IPR038565">
    <property type="entry name" value="CLIP_sf"/>
</dbReference>
<dbReference type="Gene3D" id="3.30.1640.30">
    <property type="match status" value="2"/>
</dbReference>
<dbReference type="Gene3D" id="2.40.10.10">
    <property type="entry name" value="Trypsin-like serine proteases"/>
    <property type="match status" value="4"/>
</dbReference>
<dbReference type="GO" id="GO:0004252">
    <property type="term" value="F:serine-type endopeptidase activity"/>
    <property type="evidence" value="ECO:0007669"/>
    <property type="project" value="InterPro"/>
</dbReference>
<feature type="domain" description="Peptidase S1" evidence="10">
    <location>
        <begin position="469"/>
        <end position="728"/>
    </location>
</feature>
<reference evidence="12" key="1">
    <citation type="submission" date="2023-11" db="EMBL/GenBank/DDBJ databases">
        <title>Genome assemblies of two species of porcelain crab, Petrolisthes cinctipes and Petrolisthes manimaculis (Anomura: Porcellanidae).</title>
        <authorList>
            <person name="Angst P."/>
        </authorList>
    </citation>
    <scope>NUCLEOTIDE SEQUENCE</scope>
    <source>
        <strain evidence="12">PB745_02</strain>
        <tissue evidence="12">Gill</tissue>
    </source>
</reference>
<feature type="chain" id="PRO_5042205613" evidence="9">
    <location>
        <begin position="32"/>
        <end position="729"/>
    </location>
</feature>
<accession>A0AAE1U263</accession>
<evidence type="ECO:0000256" key="9">
    <source>
        <dbReference type="SAM" id="SignalP"/>
    </source>
</evidence>
<evidence type="ECO:0000313" key="13">
    <source>
        <dbReference type="Proteomes" id="UP001292094"/>
    </source>
</evidence>
<organism evidence="12 13">
    <name type="scientific">Petrolisthes manimaculis</name>
    <dbReference type="NCBI Taxonomy" id="1843537"/>
    <lineage>
        <taxon>Eukaryota</taxon>
        <taxon>Metazoa</taxon>
        <taxon>Ecdysozoa</taxon>
        <taxon>Arthropoda</taxon>
        <taxon>Crustacea</taxon>
        <taxon>Multicrustacea</taxon>
        <taxon>Malacostraca</taxon>
        <taxon>Eumalacostraca</taxon>
        <taxon>Eucarida</taxon>
        <taxon>Decapoda</taxon>
        <taxon>Pleocyemata</taxon>
        <taxon>Anomura</taxon>
        <taxon>Galatheoidea</taxon>
        <taxon>Porcellanidae</taxon>
        <taxon>Petrolisthes</taxon>
    </lineage>
</organism>
<dbReference type="FunFam" id="2.40.10.10:FF:000028">
    <property type="entry name" value="Serine protease easter"/>
    <property type="match status" value="2"/>
</dbReference>
<dbReference type="GO" id="GO:0006508">
    <property type="term" value="P:proteolysis"/>
    <property type="evidence" value="ECO:0007669"/>
    <property type="project" value="UniProtKB-KW"/>
</dbReference>
<keyword evidence="6" id="KW-0325">Glycoprotein</keyword>
<evidence type="ECO:0000256" key="1">
    <source>
        <dbReference type="ARBA" id="ARBA00022670"/>
    </source>
</evidence>
<dbReference type="InterPro" id="IPR022700">
    <property type="entry name" value="CLIP"/>
</dbReference>
<dbReference type="PRINTS" id="PR00722">
    <property type="entry name" value="CHYMOTRYPSIN"/>
</dbReference>
<dbReference type="InterPro" id="IPR051487">
    <property type="entry name" value="Ser/Thr_Proteases_Immune/Dev"/>
</dbReference>
<dbReference type="AlphaFoldDB" id="A0AAE1U263"/>
<name>A0AAE1U263_9EUCA</name>
<dbReference type="InterPro" id="IPR033116">
    <property type="entry name" value="TRYPSIN_SER"/>
</dbReference>
<dbReference type="SMART" id="SM00020">
    <property type="entry name" value="Tryp_SPc"/>
    <property type="match status" value="2"/>
</dbReference>
<keyword evidence="2 9" id="KW-0732">Signal</keyword>
<evidence type="ECO:0000256" key="5">
    <source>
        <dbReference type="ARBA" id="ARBA00023157"/>
    </source>
</evidence>
<feature type="domain" description="Peptidase S1" evidence="10">
    <location>
        <begin position="101"/>
        <end position="377"/>
    </location>
</feature>
<comment type="similarity">
    <text evidence="7">Belongs to the peptidase S1 family. CLIP subfamily.</text>
</comment>
<evidence type="ECO:0000256" key="3">
    <source>
        <dbReference type="ARBA" id="ARBA00022801"/>
    </source>
</evidence>
<evidence type="ECO:0000256" key="6">
    <source>
        <dbReference type="ARBA" id="ARBA00023180"/>
    </source>
</evidence>
<proteinExistence type="inferred from homology"/>